<proteinExistence type="predicted"/>
<comment type="caution">
    <text evidence="1">The sequence shown here is derived from an EMBL/GenBank/DDBJ whole genome shotgun (WGS) entry which is preliminary data.</text>
</comment>
<name>A0A1R2CR06_9CILI</name>
<dbReference type="EMBL" id="MPUH01000081">
    <property type="protein sequence ID" value="OMJ91431.1"/>
    <property type="molecule type" value="Genomic_DNA"/>
</dbReference>
<reference evidence="1 2" key="1">
    <citation type="submission" date="2016-11" db="EMBL/GenBank/DDBJ databases">
        <title>The macronuclear genome of Stentor coeruleus: a giant cell with tiny introns.</title>
        <authorList>
            <person name="Slabodnick M."/>
            <person name="Ruby J.G."/>
            <person name="Reiff S.B."/>
            <person name="Swart E.C."/>
            <person name="Gosai S."/>
            <person name="Prabakaran S."/>
            <person name="Witkowska E."/>
            <person name="Larue G.E."/>
            <person name="Fisher S."/>
            <person name="Freeman R.M."/>
            <person name="Gunawardena J."/>
            <person name="Chu W."/>
            <person name="Stover N.A."/>
            <person name="Gregory B.D."/>
            <person name="Nowacki M."/>
            <person name="Derisi J."/>
            <person name="Roy S.W."/>
            <person name="Marshall W.F."/>
            <person name="Sood P."/>
        </authorList>
    </citation>
    <scope>NUCLEOTIDE SEQUENCE [LARGE SCALE GENOMIC DNA]</scope>
    <source>
        <strain evidence="1">WM001</strain>
    </source>
</reference>
<keyword evidence="2" id="KW-1185">Reference proteome</keyword>
<dbReference type="Proteomes" id="UP000187209">
    <property type="component" value="Unassembled WGS sequence"/>
</dbReference>
<sequence>MESVYSSLKLAFDSNVQSRHTIVCFVQEDTSNIDGVQPEIISPTKIYSCQHCCKNFATCFRLNKHLKKYPNDLCHKLKYLARRKDDTL</sequence>
<evidence type="ECO:0008006" key="3">
    <source>
        <dbReference type="Google" id="ProtNLM"/>
    </source>
</evidence>
<dbReference type="AlphaFoldDB" id="A0A1R2CR06"/>
<evidence type="ECO:0000313" key="2">
    <source>
        <dbReference type="Proteomes" id="UP000187209"/>
    </source>
</evidence>
<evidence type="ECO:0000313" key="1">
    <source>
        <dbReference type="EMBL" id="OMJ91431.1"/>
    </source>
</evidence>
<dbReference type="OrthoDB" id="8922241at2759"/>
<organism evidence="1 2">
    <name type="scientific">Stentor coeruleus</name>
    <dbReference type="NCBI Taxonomy" id="5963"/>
    <lineage>
        <taxon>Eukaryota</taxon>
        <taxon>Sar</taxon>
        <taxon>Alveolata</taxon>
        <taxon>Ciliophora</taxon>
        <taxon>Postciliodesmatophora</taxon>
        <taxon>Heterotrichea</taxon>
        <taxon>Heterotrichida</taxon>
        <taxon>Stentoridae</taxon>
        <taxon>Stentor</taxon>
    </lineage>
</organism>
<accession>A0A1R2CR06</accession>
<gene>
    <name evidence="1" type="ORF">SteCoe_6011</name>
</gene>
<protein>
    <recommendedName>
        <fullName evidence="3">C2H2-type domain-containing protein</fullName>
    </recommendedName>
</protein>